<name>A0ABV5QRF2_9ACTN</name>
<gene>
    <name evidence="4" type="ORF">ACFFTP_14690</name>
</gene>
<keyword evidence="2" id="KW-0472">Membrane</keyword>
<feature type="transmembrane region" description="Helical" evidence="2">
    <location>
        <begin position="322"/>
        <end position="343"/>
    </location>
</feature>
<feature type="compositionally biased region" description="Low complexity" evidence="1">
    <location>
        <begin position="156"/>
        <end position="202"/>
    </location>
</feature>
<dbReference type="EMBL" id="JBHMCT010000008">
    <property type="protein sequence ID" value="MFB9555428.1"/>
    <property type="molecule type" value="Genomic_DNA"/>
</dbReference>
<protein>
    <recommendedName>
        <fullName evidence="6">Gram-positive cocci surface proteins LPxTG domain-containing protein</fullName>
    </recommendedName>
</protein>
<dbReference type="RefSeq" id="WP_345488016.1">
    <property type="nucleotide sequence ID" value="NZ_BAAAWU010000001.1"/>
</dbReference>
<evidence type="ECO:0000256" key="2">
    <source>
        <dbReference type="SAM" id="Phobius"/>
    </source>
</evidence>
<keyword evidence="2" id="KW-1133">Transmembrane helix</keyword>
<evidence type="ECO:0000313" key="5">
    <source>
        <dbReference type="Proteomes" id="UP001589716"/>
    </source>
</evidence>
<feature type="region of interest" description="Disordered" evidence="1">
    <location>
        <begin position="272"/>
        <end position="313"/>
    </location>
</feature>
<organism evidence="4 5">
    <name type="scientific">Streptomyces roseoviridis</name>
    <dbReference type="NCBI Taxonomy" id="67361"/>
    <lineage>
        <taxon>Bacteria</taxon>
        <taxon>Bacillati</taxon>
        <taxon>Actinomycetota</taxon>
        <taxon>Actinomycetes</taxon>
        <taxon>Kitasatosporales</taxon>
        <taxon>Streptomycetaceae</taxon>
        <taxon>Streptomyces</taxon>
    </lineage>
</organism>
<feature type="region of interest" description="Disordered" evidence="1">
    <location>
        <begin position="156"/>
        <end position="211"/>
    </location>
</feature>
<feature type="chain" id="PRO_5047027067" description="Gram-positive cocci surface proteins LPxTG domain-containing protein" evidence="3">
    <location>
        <begin position="32"/>
        <end position="349"/>
    </location>
</feature>
<proteinExistence type="predicted"/>
<keyword evidence="5" id="KW-1185">Reference proteome</keyword>
<comment type="caution">
    <text evidence="4">The sequence shown here is derived from an EMBL/GenBank/DDBJ whole genome shotgun (WGS) entry which is preliminary data.</text>
</comment>
<sequence length="349" mass="34855">MRLRNALALAALTTAATVPVAHALAATPAVAALLPAAATPAATPVAVPGAAPGAALAPACGDADATAFPLTARIVGGPVEYAAGGAYGTWHLEIRNTTAGPCRGVHPVLVLTDSGRSLRPDQIRAEFYDATARLWRPVAFEATDRAESVGVFADNRPSAASTSPAPAPASAAPRAPAPSATATRSPATRSPATRSPATRSPATSPPPTAPAPVPAFAGFAVPARGTLTVPVRLAFRADAAPDDDVVVNAAVVQRRGDDGDWVGESGDYRLAIGPADPDADVPAHPSASAPASDPSAPARPTAPGTGTDPRFPELAQTGRESALRHAAAAAALLAAGAVILLAVRRLRNP</sequence>
<evidence type="ECO:0000313" key="4">
    <source>
        <dbReference type="EMBL" id="MFB9555428.1"/>
    </source>
</evidence>
<accession>A0ABV5QRF2</accession>
<evidence type="ECO:0000256" key="3">
    <source>
        <dbReference type="SAM" id="SignalP"/>
    </source>
</evidence>
<reference evidence="4 5" key="1">
    <citation type="submission" date="2024-09" db="EMBL/GenBank/DDBJ databases">
        <authorList>
            <person name="Sun Q."/>
            <person name="Mori K."/>
        </authorList>
    </citation>
    <scope>NUCLEOTIDE SEQUENCE [LARGE SCALE GENOMIC DNA]</scope>
    <source>
        <strain evidence="4 5">JCM 4414</strain>
    </source>
</reference>
<feature type="compositionally biased region" description="Low complexity" evidence="1">
    <location>
        <begin position="274"/>
        <end position="303"/>
    </location>
</feature>
<keyword evidence="3" id="KW-0732">Signal</keyword>
<evidence type="ECO:0008006" key="6">
    <source>
        <dbReference type="Google" id="ProtNLM"/>
    </source>
</evidence>
<evidence type="ECO:0000256" key="1">
    <source>
        <dbReference type="SAM" id="MobiDB-lite"/>
    </source>
</evidence>
<feature type="signal peptide" evidence="3">
    <location>
        <begin position="1"/>
        <end position="31"/>
    </location>
</feature>
<dbReference type="Proteomes" id="UP001589716">
    <property type="component" value="Unassembled WGS sequence"/>
</dbReference>
<keyword evidence="2" id="KW-0812">Transmembrane</keyword>